<name>A0A9D3VPV7_9ROSI</name>
<keyword evidence="6" id="KW-0732">Signal</keyword>
<dbReference type="GO" id="GO:0002182">
    <property type="term" value="P:cytoplasmic translational elongation"/>
    <property type="evidence" value="ECO:0007669"/>
    <property type="project" value="InterPro"/>
</dbReference>
<dbReference type="OrthoDB" id="1716208at2759"/>
<dbReference type="GO" id="GO:0022625">
    <property type="term" value="C:cytosolic large ribosomal subunit"/>
    <property type="evidence" value="ECO:0007669"/>
    <property type="project" value="InterPro"/>
</dbReference>
<evidence type="ECO:0000256" key="5">
    <source>
        <dbReference type="ARBA" id="ARBA00023274"/>
    </source>
</evidence>
<feature type="signal peptide" evidence="6">
    <location>
        <begin position="1"/>
        <end position="26"/>
    </location>
</feature>
<protein>
    <submittedName>
        <fullName evidence="7">Uncharacterized protein</fullName>
    </submittedName>
</protein>
<sequence length="161" mass="17385">MGFLKQTSVFKISLLFTLFFISSTAAIRPTQWQGEQLFRKIVPHFETLQRGPVPPSGGSPCTNIPGGSGTCLVSEINAAGQLLRSPPVFPAVHVIKAAGSSKRVKVIIAYFLVVLGRNFSPFANDLKDILGSITVEVNDDRLELLSFQVKGKDAIKIITSG</sequence>
<evidence type="ECO:0000256" key="1">
    <source>
        <dbReference type="ARBA" id="ARBA00003362"/>
    </source>
</evidence>
<dbReference type="AlphaFoldDB" id="A0A9D3VPV7"/>
<dbReference type="Gene3D" id="1.10.10.1410">
    <property type="match status" value="1"/>
</dbReference>
<evidence type="ECO:0000313" key="7">
    <source>
        <dbReference type="EMBL" id="KAH1090635.1"/>
    </source>
</evidence>
<comment type="caution">
    <text evidence="7">The sequence shown here is derived from an EMBL/GenBank/DDBJ whole genome shotgun (WGS) entry which is preliminary data.</text>
</comment>
<comment type="function">
    <text evidence="1">Plays an important role in the elongation step of protein synthesis.</text>
</comment>
<accession>A0A9D3VPV7</accession>
<keyword evidence="8" id="KW-1185">Reference proteome</keyword>
<evidence type="ECO:0000256" key="4">
    <source>
        <dbReference type="ARBA" id="ARBA00022980"/>
    </source>
</evidence>
<feature type="chain" id="PRO_5039622929" evidence="6">
    <location>
        <begin position="27"/>
        <end position="161"/>
    </location>
</feature>
<comment type="subunit">
    <text evidence="3">P1 and P2 exist as dimers at the large ribosomal subunit.</text>
</comment>
<keyword evidence="5" id="KW-0687">Ribonucleoprotein</keyword>
<dbReference type="GO" id="GO:0003735">
    <property type="term" value="F:structural constituent of ribosome"/>
    <property type="evidence" value="ECO:0007669"/>
    <property type="project" value="InterPro"/>
</dbReference>
<dbReference type="InterPro" id="IPR044076">
    <property type="entry name" value="Ribosomal_P2"/>
</dbReference>
<evidence type="ECO:0000256" key="2">
    <source>
        <dbReference type="ARBA" id="ARBA00005436"/>
    </source>
</evidence>
<dbReference type="PANTHER" id="PTHR33592:SF10">
    <property type="entry name" value="TRANSMEMBRANE PROTEIN"/>
    <property type="match status" value="1"/>
</dbReference>
<organism evidence="7 8">
    <name type="scientific">Gossypium stocksii</name>
    <dbReference type="NCBI Taxonomy" id="47602"/>
    <lineage>
        <taxon>Eukaryota</taxon>
        <taxon>Viridiplantae</taxon>
        <taxon>Streptophyta</taxon>
        <taxon>Embryophyta</taxon>
        <taxon>Tracheophyta</taxon>
        <taxon>Spermatophyta</taxon>
        <taxon>Magnoliopsida</taxon>
        <taxon>eudicotyledons</taxon>
        <taxon>Gunneridae</taxon>
        <taxon>Pentapetalae</taxon>
        <taxon>rosids</taxon>
        <taxon>malvids</taxon>
        <taxon>Malvales</taxon>
        <taxon>Malvaceae</taxon>
        <taxon>Malvoideae</taxon>
        <taxon>Gossypium</taxon>
    </lineage>
</organism>
<dbReference type="PANTHER" id="PTHR33592">
    <property type="entry name" value="TRANSMEMBRANE PROTEIN"/>
    <property type="match status" value="1"/>
</dbReference>
<evidence type="ECO:0000313" key="8">
    <source>
        <dbReference type="Proteomes" id="UP000828251"/>
    </source>
</evidence>
<dbReference type="Proteomes" id="UP000828251">
    <property type="component" value="Unassembled WGS sequence"/>
</dbReference>
<comment type="similarity">
    <text evidence="2">Belongs to the eukaryotic ribosomal protein P1/P2 family.</text>
</comment>
<gene>
    <name evidence="7" type="ORF">J1N35_017892</name>
</gene>
<dbReference type="EMBL" id="JAIQCV010000006">
    <property type="protein sequence ID" value="KAH1090635.1"/>
    <property type="molecule type" value="Genomic_DNA"/>
</dbReference>
<evidence type="ECO:0000256" key="3">
    <source>
        <dbReference type="ARBA" id="ARBA00011266"/>
    </source>
</evidence>
<keyword evidence="4" id="KW-0689">Ribosomal protein</keyword>
<dbReference type="CDD" id="cd05833">
    <property type="entry name" value="Ribosomal_P2"/>
    <property type="match status" value="1"/>
</dbReference>
<reference evidence="7 8" key="1">
    <citation type="journal article" date="2021" name="Plant Biotechnol. J.">
        <title>Multi-omics assisted identification of the key and species-specific regulatory components of drought-tolerant mechanisms in Gossypium stocksii.</title>
        <authorList>
            <person name="Yu D."/>
            <person name="Ke L."/>
            <person name="Zhang D."/>
            <person name="Wu Y."/>
            <person name="Sun Y."/>
            <person name="Mei J."/>
            <person name="Sun J."/>
            <person name="Sun Y."/>
        </authorList>
    </citation>
    <scope>NUCLEOTIDE SEQUENCE [LARGE SCALE GENOMIC DNA]</scope>
    <source>
        <strain evidence="8">cv. E1</strain>
        <tissue evidence="7">Leaf</tissue>
    </source>
</reference>
<evidence type="ECO:0000256" key="6">
    <source>
        <dbReference type="SAM" id="SignalP"/>
    </source>
</evidence>
<proteinExistence type="inferred from homology"/>
<dbReference type="InterPro" id="IPR038716">
    <property type="entry name" value="P1/P2_N_sf"/>
</dbReference>